<feature type="repeat" description="ANK" evidence="3">
    <location>
        <begin position="354"/>
        <end position="386"/>
    </location>
</feature>
<keyword evidence="4" id="KW-0812">Transmembrane</keyword>
<dbReference type="SMART" id="SM00248">
    <property type="entry name" value="ANK"/>
    <property type="match status" value="16"/>
</dbReference>
<feature type="repeat" description="ANK" evidence="3">
    <location>
        <begin position="577"/>
        <end position="609"/>
    </location>
</feature>
<evidence type="ECO:0000256" key="4">
    <source>
        <dbReference type="SAM" id="Phobius"/>
    </source>
</evidence>
<feature type="transmembrane region" description="Helical" evidence="4">
    <location>
        <begin position="288"/>
        <end position="308"/>
    </location>
</feature>
<dbReference type="Gene3D" id="1.25.40.20">
    <property type="entry name" value="Ankyrin repeat-containing domain"/>
    <property type="match status" value="6"/>
</dbReference>
<dbReference type="PROSITE" id="PS50088">
    <property type="entry name" value="ANK_REPEAT"/>
    <property type="match status" value="14"/>
</dbReference>
<dbReference type="SUPFAM" id="SSF48403">
    <property type="entry name" value="Ankyrin repeat"/>
    <property type="match status" value="2"/>
</dbReference>
<dbReference type="InterPro" id="IPR036770">
    <property type="entry name" value="Ankyrin_rpt-contain_sf"/>
</dbReference>
<feature type="repeat" description="ANK" evidence="3">
    <location>
        <begin position="709"/>
        <end position="741"/>
    </location>
</feature>
<feature type="transmembrane region" description="Helical" evidence="4">
    <location>
        <begin position="53"/>
        <end position="78"/>
    </location>
</feature>
<dbReference type="PROSITE" id="PS50297">
    <property type="entry name" value="ANK_REP_REGION"/>
    <property type="match status" value="13"/>
</dbReference>
<evidence type="ECO:0000256" key="2">
    <source>
        <dbReference type="ARBA" id="ARBA00023043"/>
    </source>
</evidence>
<feature type="repeat" description="ANK" evidence="3">
    <location>
        <begin position="775"/>
        <end position="807"/>
    </location>
</feature>
<feature type="repeat" description="ANK" evidence="3">
    <location>
        <begin position="544"/>
        <end position="576"/>
    </location>
</feature>
<feature type="repeat" description="ANK" evidence="3">
    <location>
        <begin position="676"/>
        <end position="708"/>
    </location>
</feature>
<proteinExistence type="predicted"/>
<feature type="repeat" description="ANK" evidence="3">
    <location>
        <begin position="808"/>
        <end position="840"/>
    </location>
</feature>
<feature type="transmembrane region" description="Helical" evidence="4">
    <location>
        <begin position="84"/>
        <end position="106"/>
    </location>
</feature>
<dbReference type="AlphaFoldDB" id="A0AAD5VKK8"/>
<dbReference type="PRINTS" id="PR01415">
    <property type="entry name" value="ANKYRIN"/>
</dbReference>
<feature type="transmembrane region" description="Helical" evidence="4">
    <location>
        <begin position="20"/>
        <end position="41"/>
    </location>
</feature>
<evidence type="ECO:0000256" key="1">
    <source>
        <dbReference type="ARBA" id="ARBA00022737"/>
    </source>
</evidence>
<feature type="repeat" description="ANK" evidence="3">
    <location>
        <begin position="841"/>
        <end position="873"/>
    </location>
</feature>
<feature type="transmembrane region" description="Helical" evidence="4">
    <location>
        <begin position="172"/>
        <end position="189"/>
    </location>
</feature>
<dbReference type="EMBL" id="JANIEX010001675">
    <property type="protein sequence ID" value="KAJ3555501.1"/>
    <property type="molecule type" value="Genomic_DNA"/>
</dbReference>
<reference evidence="5" key="1">
    <citation type="submission" date="2022-07" db="EMBL/GenBank/DDBJ databases">
        <title>Genome Sequence of Leucocoprinus birnbaumii.</title>
        <authorList>
            <person name="Buettner E."/>
        </authorList>
    </citation>
    <scope>NUCLEOTIDE SEQUENCE</scope>
    <source>
        <strain evidence="5">VT141</strain>
    </source>
</reference>
<feature type="repeat" description="ANK" evidence="3">
    <location>
        <begin position="742"/>
        <end position="774"/>
    </location>
</feature>
<keyword evidence="6" id="KW-1185">Reference proteome</keyword>
<keyword evidence="4" id="KW-1133">Transmembrane helix</keyword>
<protein>
    <submittedName>
        <fullName evidence="5">Uncharacterized protein</fullName>
    </submittedName>
</protein>
<dbReference type="PANTHER" id="PTHR24171:SF9">
    <property type="entry name" value="ANKYRIN REPEAT DOMAIN-CONTAINING PROTEIN 39"/>
    <property type="match status" value="1"/>
</dbReference>
<evidence type="ECO:0000256" key="3">
    <source>
        <dbReference type="PROSITE-ProRule" id="PRU00023"/>
    </source>
</evidence>
<feature type="repeat" description="ANK" evidence="3">
    <location>
        <begin position="511"/>
        <end position="543"/>
    </location>
</feature>
<dbReference type="Pfam" id="PF12796">
    <property type="entry name" value="Ank_2"/>
    <property type="match status" value="4"/>
</dbReference>
<keyword evidence="1" id="KW-0677">Repeat</keyword>
<dbReference type="Pfam" id="PF00023">
    <property type="entry name" value="Ank"/>
    <property type="match status" value="1"/>
</dbReference>
<dbReference type="Pfam" id="PF13637">
    <property type="entry name" value="Ank_4"/>
    <property type="match status" value="1"/>
</dbReference>
<name>A0AAD5VKK8_9AGAR</name>
<dbReference type="InterPro" id="IPR002110">
    <property type="entry name" value="Ankyrin_rpt"/>
</dbReference>
<keyword evidence="2 3" id="KW-0040">ANK repeat</keyword>
<sequence>MAISPPLYQCIPANPDISGLGVRIAIYVQNILSLIPAIAALHDKKVTLAELELLQKQFITILLTAFAILIATIVQALTSSVTSYHATIVLNLSWMNNTNTFIYLLLYAHHKHHQFMHSGQTEVSFVRYWWRNVREGWRKEIEESGEVVISGSLHLTIMAAVGIWLWSQPASFGIGGTCSMDASVFFANVRSSSVSYRAWSLFIYSLLLLPGLNLIIPVCFFLLLFHAFSQFVHLFHQASTSNNPTTTITTSSILLGLACIFAIDIFFLTLTESQIKLNANLLNSGDSVWTFGQILALLLLLIPLRELLETILERNSKKLGEILLSLCRSDDHLVAEYLVQLGAPVDYKGKNEESRETVAMFAAKQRRFKMTKALLESGADISVFDENGLHRVANAIQKLDANATDVILQQRTKPLHVAAELGVVEVVRQLLVKTKDRHIDATDSHGKQPIHHAAHWGHACVVELLASKGANIEAQDRKKWTPMHHAASKGHAVVVEYLISKGANIEAEDGKRWTPIHRASFGGHLDVVKSLVLKNAKIEVQDNNEWTPMHHAAYKGHAVIVEFLTSKGANIEAQDAKKHTPIHRAASGGQLDVVKLLVLNSAKIEAPDNKEWTPMHHAASKGHADVVEFLISKGANMEAEDEDKWTPIHQAAFGGHLEVVEFLISKGANIITQDAKKHTPIHVAAFEGQLAMVKLLNLKNANIETLDNDGWSPMHHAAHKGHAVIVEFLISKGTNIDIQDNDGCTPMHHAIFNGHADVVELLISKGANIEARDKEDWTPMHHAASNGPADVTELLISKGANIEAQDKEEWTPLHHAAYKGHADVVEFLISKGANIEAEDENKWTPIHRAAFRGHYDVVNFLLMRDANIEALVTDGPQCIMQYLMDMGLG</sequence>
<feature type="repeat" description="ANK" evidence="3">
    <location>
        <begin position="610"/>
        <end position="642"/>
    </location>
</feature>
<accession>A0AAD5VKK8</accession>
<comment type="caution">
    <text evidence="5">The sequence shown here is derived from an EMBL/GenBank/DDBJ whole genome shotgun (WGS) entry which is preliminary data.</text>
</comment>
<evidence type="ECO:0000313" key="6">
    <source>
        <dbReference type="Proteomes" id="UP001213000"/>
    </source>
</evidence>
<feature type="transmembrane region" description="Helical" evidence="4">
    <location>
        <begin position="201"/>
        <end position="228"/>
    </location>
</feature>
<feature type="repeat" description="ANK" evidence="3">
    <location>
        <begin position="445"/>
        <end position="477"/>
    </location>
</feature>
<feature type="transmembrane region" description="Helical" evidence="4">
    <location>
        <begin position="248"/>
        <end position="268"/>
    </location>
</feature>
<organism evidence="5 6">
    <name type="scientific">Leucocoprinus birnbaumii</name>
    <dbReference type="NCBI Taxonomy" id="56174"/>
    <lineage>
        <taxon>Eukaryota</taxon>
        <taxon>Fungi</taxon>
        <taxon>Dikarya</taxon>
        <taxon>Basidiomycota</taxon>
        <taxon>Agaricomycotina</taxon>
        <taxon>Agaricomycetes</taxon>
        <taxon>Agaricomycetidae</taxon>
        <taxon>Agaricales</taxon>
        <taxon>Agaricineae</taxon>
        <taxon>Agaricaceae</taxon>
        <taxon>Leucocoprinus</taxon>
    </lineage>
</organism>
<feature type="repeat" description="ANK" evidence="3">
    <location>
        <begin position="643"/>
        <end position="675"/>
    </location>
</feature>
<feature type="repeat" description="ANK" evidence="3">
    <location>
        <begin position="478"/>
        <end position="510"/>
    </location>
</feature>
<evidence type="ECO:0000313" key="5">
    <source>
        <dbReference type="EMBL" id="KAJ3555501.1"/>
    </source>
</evidence>
<gene>
    <name evidence="5" type="ORF">NP233_g12194</name>
</gene>
<keyword evidence="4" id="KW-0472">Membrane</keyword>
<dbReference type="Proteomes" id="UP001213000">
    <property type="component" value="Unassembled WGS sequence"/>
</dbReference>
<dbReference type="PANTHER" id="PTHR24171">
    <property type="entry name" value="ANKYRIN REPEAT DOMAIN-CONTAINING PROTEIN 39-RELATED"/>
    <property type="match status" value="1"/>
</dbReference>